<name>A0A1Y1YY97_9FUNG</name>
<dbReference type="STRING" id="1314790.A0A1Y1YY97"/>
<dbReference type="AlphaFoldDB" id="A0A1Y1YY97"/>
<accession>A0A1Y1YY97</accession>
<dbReference type="InterPro" id="IPR036322">
    <property type="entry name" value="WD40_repeat_dom_sf"/>
</dbReference>
<evidence type="ECO:0000313" key="4">
    <source>
        <dbReference type="EMBL" id="ORY02992.1"/>
    </source>
</evidence>
<gene>
    <name evidence="4" type="ORF">K493DRAFT_76224</name>
</gene>
<dbReference type="PROSITE" id="PS50082">
    <property type="entry name" value="WD_REPEATS_2"/>
    <property type="match status" value="1"/>
</dbReference>
<dbReference type="SUPFAM" id="SSF50978">
    <property type="entry name" value="WD40 repeat-like"/>
    <property type="match status" value="1"/>
</dbReference>
<dbReference type="InterPro" id="IPR015943">
    <property type="entry name" value="WD40/YVTN_repeat-like_dom_sf"/>
</dbReference>
<keyword evidence="2" id="KW-0677">Repeat</keyword>
<feature type="repeat" description="WD" evidence="3">
    <location>
        <begin position="67"/>
        <end position="108"/>
    </location>
</feature>
<evidence type="ECO:0000256" key="2">
    <source>
        <dbReference type="ARBA" id="ARBA00022737"/>
    </source>
</evidence>
<organism evidence="4 5">
    <name type="scientific">Basidiobolus meristosporus CBS 931.73</name>
    <dbReference type="NCBI Taxonomy" id="1314790"/>
    <lineage>
        <taxon>Eukaryota</taxon>
        <taxon>Fungi</taxon>
        <taxon>Fungi incertae sedis</taxon>
        <taxon>Zoopagomycota</taxon>
        <taxon>Entomophthoromycotina</taxon>
        <taxon>Basidiobolomycetes</taxon>
        <taxon>Basidiobolales</taxon>
        <taxon>Basidiobolaceae</taxon>
        <taxon>Basidiobolus</taxon>
    </lineage>
</organism>
<proteinExistence type="predicted"/>
<reference evidence="4 5" key="1">
    <citation type="submission" date="2016-07" db="EMBL/GenBank/DDBJ databases">
        <title>Pervasive Adenine N6-methylation of Active Genes in Fungi.</title>
        <authorList>
            <consortium name="DOE Joint Genome Institute"/>
            <person name="Mondo S.J."/>
            <person name="Dannebaum R.O."/>
            <person name="Kuo R.C."/>
            <person name="Labutti K."/>
            <person name="Haridas S."/>
            <person name="Kuo A."/>
            <person name="Salamov A."/>
            <person name="Ahrendt S.R."/>
            <person name="Lipzen A."/>
            <person name="Sullivan W."/>
            <person name="Andreopoulos W.B."/>
            <person name="Clum A."/>
            <person name="Lindquist E."/>
            <person name="Daum C."/>
            <person name="Ramamoorthy G.K."/>
            <person name="Gryganskyi A."/>
            <person name="Culley D."/>
            <person name="Magnuson J.K."/>
            <person name="James T.Y."/>
            <person name="O'Malley M.A."/>
            <person name="Stajich J.E."/>
            <person name="Spatafora J.W."/>
            <person name="Visel A."/>
            <person name="Grigoriev I.V."/>
        </authorList>
    </citation>
    <scope>NUCLEOTIDE SEQUENCE [LARGE SCALE GENOMIC DNA]</scope>
    <source>
        <strain evidence="4 5">CBS 931.73</strain>
    </source>
</reference>
<dbReference type="SMART" id="SM00320">
    <property type="entry name" value="WD40"/>
    <property type="match status" value="7"/>
</dbReference>
<evidence type="ECO:0000313" key="5">
    <source>
        <dbReference type="Proteomes" id="UP000193498"/>
    </source>
</evidence>
<dbReference type="Gene3D" id="2.130.10.10">
    <property type="entry name" value="YVTN repeat-like/Quinoprotein amine dehydrogenase"/>
    <property type="match status" value="1"/>
</dbReference>
<keyword evidence="5" id="KW-1185">Reference proteome</keyword>
<evidence type="ECO:0000256" key="1">
    <source>
        <dbReference type="ARBA" id="ARBA00022574"/>
    </source>
</evidence>
<dbReference type="PROSITE" id="PS50294">
    <property type="entry name" value="WD_REPEATS_REGION"/>
    <property type="match status" value="1"/>
</dbReference>
<keyword evidence="1 3" id="KW-0853">WD repeat</keyword>
<dbReference type="OrthoDB" id="10248252at2759"/>
<dbReference type="FunCoup" id="A0A1Y1YY97">
    <property type="interactions" value="19"/>
</dbReference>
<comment type="caution">
    <text evidence="4">The sequence shown here is derived from an EMBL/GenBank/DDBJ whole genome shotgun (WGS) entry which is preliminary data.</text>
</comment>
<protein>
    <submittedName>
        <fullName evidence="4">WD40 repeat-like protein</fullName>
    </submittedName>
</protein>
<dbReference type="PANTHER" id="PTHR19848">
    <property type="entry name" value="WD40 REPEAT PROTEIN"/>
    <property type="match status" value="1"/>
</dbReference>
<evidence type="ECO:0000256" key="3">
    <source>
        <dbReference type="PROSITE-ProRule" id="PRU00221"/>
    </source>
</evidence>
<dbReference type="Pfam" id="PF00400">
    <property type="entry name" value="WD40"/>
    <property type="match status" value="4"/>
</dbReference>
<dbReference type="Proteomes" id="UP000193498">
    <property type="component" value="Unassembled WGS sequence"/>
</dbReference>
<dbReference type="InParanoid" id="A0A1Y1YY97"/>
<dbReference type="PANTHER" id="PTHR19848:SF8">
    <property type="entry name" value="F-BOX AND WD REPEAT DOMAIN CONTAINING 7"/>
    <property type="match status" value="1"/>
</dbReference>
<dbReference type="EMBL" id="MCFE01000051">
    <property type="protein sequence ID" value="ORY02992.1"/>
    <property type="molecule type" value="Genomic_DNA"/>
</dbReference>
<dbReference type="InterPro" id="IPR001680">
    <property type="entry name" value="WD40_rpt"/>
</dbReference>
<sequence>MELVTSFSFSSGAVIDTSLHQSTRTLLGVACVTNDDPTYNKPNNLLLGDVDSASIHCLNHHYTNQNNRRHYSTVTDVKFSSDGKCMYSSSFDTTAKIWSTESGELTASTGVHSKRVNRMAVPKNKHYEIFATGSDDGLIGVYPVNTELGILAAKANILSQRKNSRIVSDVDFCSGPFDHLLIGAYEGTKTSAAGMIIVWDYQTSKRVHQFTDMLSSVSCIQSSPTGNLIVSGSSGGTYVEEMQPSGDQCVRVFDLRTNIQVQTVNTNQSDINLVTFSPDETFITSSGTENRTFVYDRRFCDAPVHVLSHEEPTGGIRHDGVISLQWVGSDMLLTGGGDSLVKLWSTTRTDPCIHSFDRQDSPVSSLSIAPDHDLLAVGTISGSVYLYSNDETHKSRGDMWTVVGDE</sequence>